<dbReference type="EMBL" id="CYYC01000004">
    <property type="protein sequence ID" value="CUM82958.1"/>
    <property type="molecule type" value="Genomic_DNA"/>
</dbReference>
<gene>
    <name evidence="1" type="ORF">ERS852578_00513</name>
</gene>
<accession>A0A173S0R5</accession>
<proteinExistence type="predicted"/>
<sequence>MQKAVIDLIASTMVEDDTELTIRNEQHKILAKGEWWKDRIYPYYLSKMKGFLWTDSNKIIIDIKE</sequence>
<organism evidence="1 2">
    <name type="scientific">Anaerobutyricum hallii</name>
    <dbReference type="NCBI Taxonomy" id="39488"/>
    <lineage>
        <taxon>Bacteria</taxon>
        <taxon>Bacillati</taxon>
        <taxon>Bacillota</taxon>
        <taxon>Clostridia</taxon>
        <taxon>Lachnospirales</taxon>
        <taxon>Lachnospiraceae</taxon>
        <taxon>Anaerobutyricum</taxon>
    </lineage>
</organism>
<dbReference type="AlphaFoldDB" id="A0A173S0R5"/>
<protein>
    <submittedName>
        <fullName evidence="1">Uncharacterized protein</fullName>
    </submittedName>
</protein>
<reference evidence="1 2" key="1">
    <citation type="submission" date="2015-09" db="EMBL/GenBank/DDBJ databases">
        <authorList>
            <consortium name="Pathogen Informatics"/>
        </authorList>
    </citation>
    <scope>NUCLEOTIDE SEQUENCE [LARGE SCALE GENOMIC DNA]</scope>
    <source>
        <strain evidence="1 2">2789STDY5834966</strain>
    </source>
</reference>
<name>A0A173S0R5_9FIRM</name>
<evidence type="ECO:0000313" key="2">
    <source>
        <dbReference type="Proteomes" id="UP000095390"/>
    </source>
</evidence>
<evidence type="ECO:0000313" key="1">
    <source>
        <dbReference type="EMBL" id="CUM82958.1"/>
    </source>
</evidence>
<dbReference type="Proteomes" id="UP000095390">
    <property type="component" value="Unassembled WGS sequence"/>
</dbReference>